<organism evidence="9 10">
    <name type="scientific">Alkalilimnicola ehrlichii (strain ATCC BAA-1101 / DSM 17681 / MLHE-1)</name>
    <dbReference type="NCBI Taxonomy" id="187272"/>
    <lineage>
        <taxon>Bacteria</taxon>
        <taxon>Pseudomonadati</taxon>
        <taxon>Pseudomonadota</taxon>
        <taxon>Gammaproteobacteria</taxon>
        <taxon>Chromatiales</taxon>
        <taxon>Ectothiorhodospiraceae</taxon>
        <taxon>Alkalilimnicola</taxon>
    </lineage>
</organism>
<dbReference type="AlphaFoldDB" id="Q0A6N6"/>
<name>Q0A6N6_ALKEH</name>
<reference evidence="10" key="1">
    <citation type="submission" date="2006-08" db="EMBL/GenBank/DDBJ databases">
        <title>Complete sequence of Alkalilimnicola ehrilichei MLHE-1.</title>
        <authorList>
            <person name="Copeland A."/>
            <person name="Lucas S."/>
            <person name="Lapidus A."/>
            <person name="Barry K."/>
            <person name="Detter J.C."/>
            <person name="Glavina del Rio T."/>
            <person name="Hammon N."/>
            <person name="Israni S."/>
            <person name="Dalin E."/>
            <person name="Tice H."/>
            <person name="Pitluck S."/>
            <person name="Sims D."/>
            <person name="Brettin T."/>
            <person name="Bruce D."/>
            <person name="Han C."/>
            <person name="Tapia R."/>
            <person name="Gilna P."/>
            <person name="Schmutz J."/>
            <person name="Larimer F."/>
            <person name="Land M."/>
            <person name="Hauser L."/>
            <person name="Kyrpides N."/>
            <person name="Mikhailova N."/>
            <person name="Oremland R.S."/>
            <person name="Hoeft S.E."/>
            <person name="Switzer-Blum J."/>
            <person name="Kulp T."/>
            <person name="King G."/>
            <person name="Tabita R."/>
            <person name="Witte B."/>
            <person name="Santini J.M."/>
            <person name="Basu P."/>
            <person name="Hollibaugh J.T."/>
            <person name="Xie G."/>
            <person name="Stolz J.F."/>
            <person name="Richardson P."/>
        </authorList>
    </citation>
    <scope>NUCLEOTIDE SEQUENCE [LARGE SCALE GENOMIC DNA]</scope>
    <source>
        <strain evidence="10">ATCC BAA-1101 / DSM 17681 / MLHE-1</strain>
    </source>
</reference>
<dbReference type="HOGENOM" id="CLU_065961_1_0_6"/>
<feature type="transmembrane region" description="Helical" evidence="7">
    <location>
        <begin position="236"/>
        <end position="256"/>
    </location>
</feature>
<evidence type="ECO:0000256" key="6">
    <source>
        <dbReference type="SAM" id="Coils"/>
    </source>
</evidence>
<keyword evidence="3 7" id="KW-0812">Transmembrane</keyword>
<dbReference type="Proteomes" id="UP000001962">
    <property type="component" value="Chromosome"/>
</dbReference>
<evidence type="ECO:0000256" key="7">
    <source>
        <dbReference type="SAM" id="Phobius"/>
    </source>
</evidence>
<dbReference type="PANTHER" id="PTHR35007:SF1">
    <property type="entry name" value="PILUS ASSEMBLY PROTEIN"/>
    <property type="match status" value="1"/>
</dbReference>
<proteinExistence type="predicted"/>
<feature type="transmembrane region" description="Helical" evidence="7">
    <location>
        <begin position="6"/>
        <end position="26"/>
    </location>
</feature>
<comment type="subcellular location">
    <subcellularLocation>
        <location evidence="1">Cell membrane</location>
        <topology evidence="1">Multi-pass membrane protein</topology>
    </subcellularLocation>
</comment>
<keyword evidence="6" id="KW-0175">Coiled coil</keyword>
<dbReference type="Pfam" id="PF00482">
    <property type="entry name" value="T2SSF"/>
    <property type="match status" value="1"/>
</dbReference>
<evidence type="ECO:0000313" key="9">
    <source>
        <dbReference type="EMBL" id="ABI57501.1"/>
    </source>
</evidence>
<dbReference type="KEGG" id="aeh:Mlg_2159"/>
<gene>
    <name evidence="9" type="ordered locus">Mlg_2159</name>
</gene>
<dbReference type="InterPro" id="IPR042094">
    <property type="entry name" value="T2SS_GspF_sf"/>
</dbReference>
<dbReference type="Gene3D" id="1.20.81.30">
    <property type="entry name" value="Type II secretion system (T2SS), domain F"/>
    <property type="match status" value="1"/>
</dbReference>
<feature type="domain" description="Type II secretion system protein GspF" evidence="8">
    <location>
        <begin position="127"/>
        <end position="252"/>
    </location>
</feature>
<dbReference type="EMBL" id="CP000453">
    <property type="protein sequence ID" value="ABI57501.1"/>
    <property type="molecule type" value="Genomic_DNA"/>
</dbReference>
<feature type="transmembrane region" description="Helical" evidence="7">
    <location>
        <begin position="70"/>
        <end position="89"/>
    </location>
</feature>
<evidence type="ECO:0000256" key="4">
    <source>
        <dbReference type="ARBA" id="ARBA00022989"/>
    </source>
</evidence>
<evidence type="ECO:0000256" key="2">
    <source>
        <dbReference type="ARBA" id="ARBA00022475"/>
    </source>
</evidence>
<dbReference type="PANTHER" id="PTHR35007">
    <property type="entry name" value="INTEGRAL MEMBRANE PROTEIN-RELATED"/>
    <property type="match status" value="1"/>
</dbReference>
<accession>Q0A6N6</accession>
<dbReference type="OrthoDB" id="597333at2"/>
<evidence type="ECO:0000256" key="3">
    <source>
        <dbReference type="ARBA" id="ARBA00022692"/>
    </source>
</evidence>
<feature type="transmembrane region" description="Helical" evidence="7">
    <location>
        <begin position="268"/>
        <end position="288"/>
    </location>
</feature>
<feature type="coiled-coil region" evidence="6">
    <location>
        <begin position="206"/>
        <end position="233"/>
    </location>
</feature>
<dbReference type="eggNOG" id="COG4965">
    <property type="taxonomic scope" value="Bacteria"/>
</dbReference>
<sequence>MVAERYILLVLALGLAATGSVLLYLASRRRDLETVDERIDEFVAAPRSLPRRGVLTRFLMRAGFSGRISGLYVALAVLLLVGLAGVYIAGARGGVVSLLIALAAAYLVVYWRGQRRLRAMEAQLPGFVEHIIRSLQAGRTLSVAVAAATREMRPPVAEVMQRVQREVDMGASLSDALQGAADIYRVDALQLVAIGVRINLRYGGSAIQLMEQVVTLLRQRERARRELKAMTGETRISAGVLAILPVGVGGYTVMMNPDYYATMLESTVGVWLLGGAMAWQVLGIFLIWRMVKSL</sequence>
<evidence type="ECO:0000256" key="5">
    <source>
        <dbReference type="ARBA" id="ARBA00023136"/>
    </source>
</evidence>
<feature type="transmembrane region" description="Helical" evidence="7">
    <location>
        <begin position="95"/>
        <end position="111"/>
    </location>
</feature>
<evidence type="ECO:0000259" key="8">
    <source>
        <dbReference type="Pfam" id="PF00482"/>
    </source>
</evidence>
<dbReference type="InterPro" id="IPR018076">
    <property type="entry name" value="T2SS_GspF_dom"/>
</dbReference>
<dbReference type="GO" id="GO:0005886">
    <property type="term" value="C:plasma membrane"/>
    <property type="evidence" value="ECO:0007669"/>
    <property type="project" value="UniProtKB-SubCell"/>
</dbReference>
<keyword evidence="4 7" id="KW-1133">Transmembrane helix</keyword>
<protein>
    <submittedName>
        <fullName evidence="9">Type II secretion system protein</fullName>
    </submittedName>
</protein>
<evidence type="ECO:0000256" key="1">
    <source>
        <dbReference type="ARBA" id="ARBA00004651"/>
    </source>
</evidence>
<keyword evidence="5 7" id="KW-0472">Membrane</keyword>
<evidence type="ECO:0000313" key="10">
    <source>
        <dbReference type="Proteomes" id="UP000001962"/>
    </source>
</evidence>
<keyword evidence="2" id="KW-1003">Cell membrane</keyword>
<keyword evidence="10" id="KW-1185">Reference proteome</keyword>
<dbReference type="RefSeq" id="WP_011629895.1">
    <property type="nucleotide sequence ID" value="NC_008340.1"/>
</dbReference>